<dbReference type="EMBL" id="BAAAZG010000081">
    <property type="protein sequence ID" value="GAA4104863.1"/>
    <property type="molecule type" value="Genomic_DNA"/>
</dbReference>
<comment type="caution">
    <text evidence="1">The sequence shown here is derived from an EMBL/GenBank/DDBJ whole genome shotgun (WGS) entry which is preliminary data.</text>
</comment>
<dbReference type="Proteomes" id="UP001500683">
    <property type="component" value="Unassembled WGS sequence"/>
</dbReference>
<proteinExistence type="predicted"/>
<organism evidence="1 2">
    <name type="scientific">Actinomadura miaoliensis</name>
    <dbReference type="NCBI Taxonomy" id="430685"/>
    <lineage>
        <taxon>Bacteria</taxon>
        <taxon>Bacillati</taxon>
        <taxon>Actinomycetota</taxon>
        <taxon>Actinomycetes</taxon>
        <taxon>Streptosporangiales</taxon>
        <taxon>Thermomonosporaceae</taxon>
        <taxon>Actinomadura</taxon>
    </lineage>
</organism>
<gene>
    <name evidence="1" type="ORF">GCM10022214_84520</name>
</gene>
<evidence type="ECO:0000313" key="1">
    <source>
        <dbReference type="EMBL" id="GAA4104863.1"/>
    </source>
</evidence>
<reference evidence="2" key="1">
    <citation type="journal article" date="2019" name="Int. J. Syst. Evol. Microbiol.">
        <title>The Global Catalogue of Microorganisms (GCM) 10K type strain sequencing project: providing services to taxonomists for standard genome sequencing and annotation.</title>
        <authorList>
            <consortium name="The Broad Institute Genomics Platform"/>
            <consortium name="The Broad Institute Genome Sequencing Center for Infectious Disease"/>
            <person name="Wu L."/>
            <person name="Ma J."/>
        </authorList>
    </citation>
    <scope>NUCLEOTIDE SEQUENCE [LARGE SCALE GENOMIC DNA]</scope>
    <source>
        <strain evidence="2">JCM 16702</strain>
    </source>
</reference>
<evidence type="ECO:0000313" key="2">
    <source>
        <dbReference type="Proteomes" id="UP001500683"/>
    </source>
</evidence>
<accession>A0ABP7X5D6</accession>
<name>A0ABP7X5D6_9ACTN</name>
<sequence>MNRDAVSGRLPAPVCRALAEDIQRRFAGTGVLTWYGNATGRYWAYLPPPLYRLLEADDPEELAAWIAHIQRMAGLSKGSPPVRRGGAGMRRRITSGECGGIHVHPMRVRALKLHWSRVWAPERARVVESTCSLCGPVSYELVTVGGAYAIRRVEVRSGEVGVWTTPRGVRRRTVLKWWRALVDGASGFGAEKHEGRRSVAGGR</sequence>
<protein>
    <submittedName>
        <fullName evidence="1">Uncharacterized protein</fullName>
    </submittedName>
</protein>
<keyword evidence="2" id="KW-1185">Reference proteome</keyword>